<dbReference type="Proteomes" id="UP000053562">
    <property type="component" value="Unassembled WGS sequence"/>
</dbReference>
<dbReference type="InterPro" id="IPR011009">
    <property type="entry name" value="Kinase-like_dom_sf"/>
</dbReference>
<dbReference type="SUPFAM" id="SSF47769">
    <property type="entry name" value="SAM/Pointed domain"/>
    <property type="match status" value="1"/>
</dbReference>
<dbReference type="InterPro" id="IPR001245">
    <property type="entry name" value="Ser-Thr/Tyr_kinase_cat_dom"/>
</dbReference>
<dbReference type="Pfam" id="PF07647">
    <property type="entry name" value="SAM_2"/>
    <property type="match status" value="1"/>
</dbReference>
<feature type="compositionally biased region" description="Polar residues" evidence="1">
    <location>
        <begin position="711"/>
        <end position="734"/>
    </location>
</feature>
<dbReference type="SUPFAM" id="SSF56112">
    <property type="entry name" value="Protein kinase-like (PK-like)"/>
    <property type="match status" value="1"/>
</dbReference>
<dbReference type="InterPro" id="IPR000719">
    <property type="entry name" value="Prot_kinase_dom"/>
</dbReference>
<dbReference type="Gene3D" id="1.10.510.10">
    <property type="entry name" value="Transferase(Phosphotransferase) domain 1"/>
    <property type="match status" value="1"/>
</dbReference>
<evidence type="ECO:0008006" key="6">
    <source>
        <dbReference type="Google" id="ProtNLM"/>
    </source>
</evidence>
<gene>
    <name evidence="4" type="ORF">PVIIG_04311</name>
</gene>
<feature type="compositionally biased region" description="Basic and acidic residues" evidence="1">
    <location>
        <begin position="110"/>
        <end position="121"/>
    </location>
</feature>
<dbReference type="PROSITE" id="PS50105">
    <property type="entry name" value="SAM_DOMAIN"/>
    <property type="match status" value="1"/>
</dbReference>
<dbReference type="Pfam" id="PF07714">
    <property type="entry name" value="PK_Tyr_Ser-Thr"/>
    <property type="match status" value="1"/>
</dbReference>
<feature type="compositionally biased region" description="Low complexity" evidence="1">
    <location>
        <begin position="413"/>
        <end position="426"/>
    </location>
</feature>
<protein>
    <recommendedName>
        <fullName evidence="6">SAM domain-containing protein</fullName>
    </recommendedName>
</protein>
<dbReference type="GO" id="GO:0004713">
    <property type="term" value="F:protein tyrosine kinase activity"/>
    <property type="evidence" value="ECO:0007669"/>
    <property type="project" value="InterPro"/>
</dbReference>
<organism evidence="4 5">
    <name type="scientific">Plasmodium vivax India VII</name>
    <dbReference type="NCBI Taxonomy" id="1077284"/>
    <lineage>
        <taxon>Eukaryota</taxon>
        <taxon>Sar</taxon>
        <taxon>Alveolata</taxon>
        <taxon>Apicomplexa</taxon>
        <taxon>Aconoidasida</taxon>
        <taxon>Haemosporida</taxon>
        <taxon>Plasmodiidae</taxon>
        <taxon>Plasmodium</taxon>
        <taxon>Plasmodium (Plasmodium)</taxon>
    </lineage>
</organism>
<dbReference type="InterPro" id="IPR020635">
    <property type="entry name" value="Tyr_kinase_cat_dom"/>
</dbReference>
<dbReference type="SUPFAM" id="SSF82185">
    <property type="entry name" value="Histone H3 K4-specific methyltransferase SET7/9 N-terminal domain"/>
    <property type="match status" value="1"/>
</dbReference>
<proteinExistence type="predicted"/>
<dbReference type="SMART" id="SM00454">
    <property type="entry name" value="SAM"/>
    <property type="match status" value="1"/>
</dbReference>
<evidence type="ECO:0000259" key="3">
    <source>
        <dbReference type="PROSITE" id="PS50105"/>
    </source>
</evidence>
<dbReference type="PANTHER" id="PTHR44329">
    <property type="entry name" value="SERINE/THREONINE-PROTEIN KINASE TNNI3K-RELATED"/>
    <property type="match status" value="1"/>
</dbReference>
<dbReference type="PANTHER" id="PTHR44329:SF140">
    <property type="entry name" value="INACTIVE PROTEIN TYROSINE KINASE PTKL"/>
    <property type="match status" value="1"/>
</dbReference>
<feature type="region of interest" description="Disordered" evidence="1">
    <location>
        <begin position="413"/>
        <end position="452"/>
    </location>
</feature>
<dbReference type="InterPro" id="IPR013761">
    <property type="entry name" value="SAM/pointed_sf"/>
</dbReference>
<name>A0A0J9SCY9_PLAVI</name>
<dbReference type="PROSITE" id="PS50011">
    <property type="entry name" value="PROTEIN_KINASE_DOM"/>
    <property type="match status" value="1"/>
</dbReference>
<accession>A0A0J9SCY9</accession>
<evidence type="ECO:0000313" key="4">
    <source>
        <dbReference type="EMBL" id="KMZ80526.1"/>
    </source>
</evidence>
<dbReference type="Gene3D" id="1.10.150.50">
    <property type="entry name" value="Transcription Factor, Ets-1"/>
    <property type="match status" value="1"/>
</dbReference>
<dbReference type="EMBL" id="KQ234276">
    <property type="protein sequence ID" value="KMZ80526.1"/>
    <property type="molecule type" value="Genomic_DNA"/>
</dbReference>
<evidence type="ECO:0000256" key="1">
    <source>
        <dbReference type="SAM" id="MobiDB-lite"/>
    </source>
</evidence>
<sequence length="1075" mass="120344">MGNSPDSKPIRGRDFRGYRYIGELNDEREPNGKGLILHNSGEAFYGSFSNGKKNGIGIYINNKLTKYICNWVNDTVDGELKVKPFHAEKVFSFFYSNGVIHSCRVYRGGPKSERGLDEEQSRGTPKGGGEPQSVNIRNKLDGEGVSFIPVSQPGYFFPAGRIHHGRTAGPGSDHREDAIESSHDEANIPADELNKKRIDEPLKGDDTWKDIFYTSSDSCSHLIGAHFIKMGGKKKCHRDARLGGTTRKDLSIVTHTLAKKEERKTKHMIKRLTKQNSNSLRIDKYESWSRREVAQWLSLCNTPIKWITSFYRNNITGDMLDRMNIEIVRNQMGILPYGHAIKLLQLIKNLRVMAYNKRFARCVNIQECEHFLRRRKKKKKKYAQGVPPEGRRCTGFTPRRDEAYGSCSLSSFSITSTSSQSSGPDLSSEDSGESNGTSVPTCEEKPKGGDNSIRASSAELEISAASTSSSSASATLDTSPHASTSSVSSSSYCSNRTDDAPFYGRSQIIKYPSNIYLNSNLAFSYLYSFIIPHEELTFLHLIRSHYEIRTCRGKLARKKRGQGQWQNRGQWQSLPPTNSEPKKPNPMRGDLQNGKVMRSRTFRGKYLGKDVAIKVLVGRVKDFSQIHKIFYKLHLLRHGNIALMMGVSIRYPFVFIIYEFLKNACLFSYLHCAGGYAKDLSGRQREGGVRTPLGSASSISRGGGISAHGSPGNSSTCDSSPGGTSPSDNPTFESHSGRIATRMRNKCNSFVLENDLFCGVYAEEGEEGKEAEEAEQHGGATSGESPPLPANKLNASVKSPPKEWNTHQGKSKAHIEKINKKRGKKKKKLHTKLFLQDQIQLHEPDVTLACSYLEKHLSHPLNLKPTNILLDEALNAKITDFGICEIEKCLDTHVDHSYVVYANGVTTFDAALADRKVHRMEFSRNAFNDVPLSDVPLSDVLRVYDDEDKLHLYSTERIVASPSSAYPSVSFWTPPEVSEIKKMKKKSENKRDSSYSDVPFNYPFKSHLVASVGYANEELTYDDIPEPIQGLIKLCVHRNMYKRPTFGHILAVLSRLYEKANTKCEDALMSFMDGT</sequence>
<feature type="domain" description="SAM" evidence="3">
    <location>
        <begin position="288"/>
        <end position="353"/>
    </location>
</feature>
<feature type="region of interest" description="Disordered" evidence="1">
    <location>
        <begin position="767"/>
        <end position="815"/>
    </location>
</feature>
<feature type="region of interest" description="Disordered" evidence="1">
    <location>
        <begin position="683"/>
        <end position="735"/>
    </location>
</feature>
<dbReference type="InterPro" id="IPR001660">
    <property type="entry name" value="SAM"/>
</dbReference>
<feature type="compositionally biased region" description="Low complexity" evidence="1">
    <location>
        <begin position="562"/>
        <end position="572"/>
    </location>
</feature>
<dbReference type="Gene3D" id="3.30.200.20">
    <property type="entry name" value="Phosphorylase Kinase, domain 1"/>
    <property type="match status" value="1"/>
</dbReference>
<dbReference type="InterPro" id="IPR051681">
    <property type="entry name" value="Ser/Thr_Kinases-Pseudokinases"/>
</dbReference>
<dbReference type="Gene3D" id="2.20.110.10">
    <property type="entry name" value="Histone H3 K4-specific methyltransferase SET7/9 N-terminal domain"/>
    <property type="match status" value="1"/>
</dbReference>
<dbReference type="SMART" id="SM00219">
    <property type="entry name" value="TyrKc"/>
    <property type="match status" value="1"/>
</dbReference>
<dbReference type="GO" id="GO:0004674">
    <property type="term" value="F:protein serine/threonine kinase activity"/>
    <property type="evidence" value="ECO:0007669"/>
    <property type="project" value="TreeGrafter"/>
</dbReference>
<feature type="domain" description="Protein kinase" evidence="2">
    <location>
        <begin position="582"/>
        <end position="1056"/>
    </location>
</feature>
<dbReference type="OrthoDB" id="339325at2759"/>
<evidence type="ECO:0000259" key="2">
    <source>
        <dbReference type="PROSITE" id="PS50011"/>
    </source>
</evidence>
<feature type="region of interest" description="Disordered" evidence="1">
    <location>
        <begin position="557"/>
        <end position="592"/>
    </location>
</feature>
<evidence type="ECO:0000313" key="5">
    <source>
        <dbReference type="Proteomes" id="UP000053562"/>
    </source>
</evidence>
<feature type="region of interest" description="Disordered" evidence="1">
    <location>
        <begin position="469"/>
        <end position="494"/>
    </location>
</feature>
<dbReference type="AlphaFoldDB" id="A0A0J9SCY9"/>
<feature type="region of interest" description="Disordered" evidence="1">
    <location>
        <begin position="109"/>
        <end position="134"/>
    </location>
</feature>
<reference evidence="4 5" key="1">
    <citation type="submission" date="2011-08" db="EMBL/GenBank/DDBJ databases">
        <title>The Genome Sequence of Plasmodium vivax India VII.</title>
        <authorList>
            <consortium name="The Broad Institute Genome Sequencing Platform"/>
            <consortium name="The Broad Institute Genome Sequencing Center for Infectious Disease"/>
            <person name="Neafsey D."/>
            <person name="Carlton J."/>
            <person name="Barnwell J."/>
            <person name="Collins W."/>
            <person name="Escalante A."/>
            <person name="Mullikin J."/>
            <person name="Saul A."/>
            <person name="Guigo R."/>
            <person name="Camara F."/>
            <person name="Young S.K."/>
            <person name="Zeng Q."/>
            <person name="Gargeya S."/>
            <person name="Fitzgerald M."/>
            <person name="Haas B."/>
            <person name="Abouelleil A."/>
            <person name="Alvarado L."/>
            <person name="Arachchi H.M."/>
            <person name="Berlin A."/>
            <person name="Brown A."/>
            <person name="Chapman S.B."/>
            <person name="Chen Z."/>
            <person name="Dunbar C."/>
            <person name="Freedman E."/>
            <person name="Gearin G."/>
            <person name="Gellesch M."/>
            <person name="Goldberg J."/>
            <person name="Griggs A."/>
            <person name="Gujja S."/>
            <person name="Heiman D."/>
            <person name="Howarth C."/>
            <person name="Larson L."/>
            <person name="Lui A."/>
            <person name="MacDonald P.J.P."/>
            <person name="Montmayeur A."/>
            <person name="Murphy C."/>
            <person name="Neiman D."/>
            <person name="Pearson M."/>
            <person name="Priest M."/>
            <person name="Roberts A."/>
            <person name="Saif S."/>
            <person name="Shea T."/>
            <person name="Shenoy N."/>
            <person name="Sisk P."/>
            <person name="Stolte C."/>
            <person name="Sykes S."/>
            <person name="Wortman J."/>
            <person name="Nusbaum C."/>
            <person name="Birren B."/>
        </authorList>
    </citation>
    <scope>NUCLEOTIDE SEQUENCE [LARGE SCALE GENOMIC DNA]</scope>
    <source>
        <strain evidence="4 5">India VII</strain>
    </source>
</reference>
<dbReference type="GO" id="GO:0005524">
    <property type="term" value="F:ATP binding"/>
    <property type="evidence" value="ECO:0007669"/>
    <property type="project" value="InterPro"/>
</dbReference>